<evidence type="ECO:0000259" key="7">
    <source>
        <dbReference type="PROSITE" id="PS50850"/>
    </source>
</evidence>
<keyword evidence="3 6" id="KW-1133">Transmembrane helix</keyword>
<feature type="transmembrane region" description="Helical" evidence="6">
    <location>
        <begin position="76"/>
        <end position="94"/>
    </location>
</feature>
<dbReference type="RefSeq" id="WP_343947716.1">
    <property type="nucleotide sequence ID" value="NZ_BAAAHQ010000001.1"/>
</dbReference>
<feature type="transmembrane region" description="Helical" evidence="6">
    <location>
        <begin position="165"/>
        <end position="186"/>
    </location>
</feature>
<feature type="transmembrane region" description="Helical" evidence="6">
    <location>
        <begin position="362"/>
        <end position="379"/>
    </location>
</feature>
<feature type="transmembrane region" description="Helical" evidence="6">
    <location>
        <begin position="435"/>
        <end position="452"/>
    </location>
</feature>
<comment type="caution">
    <text evidence="8">The sequence shown here is derived from an EMBL/GenBank/DDBJ whole genome shotgun (WGS) entry which is preliminary data.</text>
</comment>
<dbReference type="PANTHER" id="PTHR42718">
    <property type="entry name" value="MAJOR FACILITATOR SUPERFAMILY MULTIDRUG TRANSPORTER MFSC"/>
    <property type="match status" value="1"/>
</dbReference>
<dbReference type="Proteomes" id="UP001501578">
    <property type="component" value="Unassembled WGS sequence"/>
</dbReference>
<feature type="transmembrane region" description="Helical" evidence="6">
    <location>
        <begin position="327"/>
        <end position="350"/>
    </location>
</feature>
<organism evidence="8 9">
    <name type="scientific">Nonomuraea longicatena</name>
    <dbReference type="NCBI Taxonomy" id="83682"/>
    <lineage>
        <taxon>Bacteria</taxon>
        <taxon>Bacillati</taxon>
        <taxon>Actinomycetota</taxon>
        <taxon>Actinomycetes</taxon>
        <taxon>Streptosporangiales</taxon>
        <taxon>Streptosporangiaceae</taxon>
        <taxon>Nonomuraea</taxon>
    </lineage>
</organism>
<feature type="transmembrane region" description="Helical" evidence="6">
    <location>
        <begin position="464"/>
        <end position="482"/>
    </location>
</feature>
<dbReference type="InterPro" id="IPR020846">
    <property type="entry name" value="MFS_dom"/>
</dbReference>
<feature type="transmembrane region" description="Helical" evidence="6">
    <location>
        <begin position="232"/>
        <end position="248"/>
    </location>
</feature>
<evidence type="ECO:0000256" key="3">
    <source>
        <dbReference type="ARBA" id="ARBA00022989"/>
    </source>
</evidence>
<proteinExistence type="predicted"/>
<evidence type="ECO:0000256" key="6">
    <source>
        <dbReference type="SAM" id="Phobius"/>
    </source>
</evidence>
<feature type="domain" description="Major facilitator superfamily (MFS) profile" evidence="7">
    <location>
        <begin position="36"/>
        <end position="486"/>
    </location>
</feature>
<evidence type="ECO:0000313" key="9">
    <source>
        <dbReference type="Proteomes" id="UP001501578"/>
    </source>
</evidence>
<dbReference type="EMBL" id="BAAAHQ010000001">
    <property type="protein sequence ID" value="GAA0912068.1"/>
    <property type="molecule type" value="Genomic_DNA"/>
</dbReference>
<dbReference type="Pfam" id="PF07690">
    <property type="entry name" value="MFS_1"/>
    <property type="match status" value="1"/>
</dbReference>
<dbReference type="InterPro" id="IPR005829">
    <property type="entry name" value="Sugar_transporter_CS"/>
</dbReference>
<evidence type="ECO:0000256" key="5">
    <source>
        <dbReference type="SAM" id="MobiDB-lite"/>
    </source>
</evidence>
<feature type="transmembrane region" description="Helical" evidence="6">
    <location>
        <begin position="297"/>
        <end position="321"/>
    </location>
</feature>
<keyword evidence="9" id="KW-1185">Reference proteome</keyword>
<feature type="transmembrane region" description="Helical" evidence="6">
    <location>
        <begin position="36"/>
        <end position="64"/>
    </location>
</feature>
<gene>
    <name evidence="8" type="ORF">GCM10009560_02100</name>
</gene>
<dbReference type="Gene3D" id="1.20.1250.20">
    <property type="entry name" value="MFS general substrate transporter like domains"/>
    <property type="match status" value="2"/>
</dbReference>
<evidence type="ECO:0000313" key="8">
    <source>
        <dbReference type="EMBL" id="GAA0912068.1"/>
    </source>
</evidence>
<dbReference type="PROSITE" id="PS00216">
    <property type="entry name" value="SUGAR_TRANSPORT_1"/>
    <property type="match status" value="1"/>
</dbReference>
<accession>A0ABN1NM53</accession>
<dbReference type="PANTHER" id="PTHR42718:SF48">
    <property type="entry name" value="CONSERVED TWO-DOMAIN MEMBRANE PROTEIN-RELATED"/>
    <property type="match status" value="1"/>
</dbReference>
<evidence type="ECO:0000256" key="2">
    <source>
        <dbReference type="ARBA" id="ARBA00022692"/>
    </source>
</evidence>
<keyword evidence="4 6" id="KW-0472">Membrane</keyword>
<comment type="subcellular location">
    <subcellularLocation>
        <location evidence="1">Cell membrane</location>
        <topology evidence="1">Multi-pass membrane protein</topology>
    </subcellularLocation>
</comment>
<dbReference type="PROSITE" id="PS50850">
    <property type="entry name" value="MFS"/>
    <property type="match status" value="1"/>
</dbReference>
<feature type="transmembrane region" description="Helical" evidence="6">
    <location>
        <begin position="254"/>
        <end position="276"/>
    </location>
</feature>
<feature type="transmembrane region" description="Helical" evidence="6">
    <location>
        <begin position="106"/>
        <end position="125"/>
    </location>
</feature>
<name>A0ABN1NM53_9ACTN</name>
<dbReference type="InterPro" id="IPR011701">
    <property type="entry name" value="MFS"/>
</dbReference>
<reference evidence="8 9" key="1">
    <citation type="journal article" date="2019" name="Int. J. Syst. Evol. Microbiol.">
        <title>The Global Catalogue of Microorganisms (GCM) 10K type strain sequencing project: providing services to taxonomists for standard genome sequencing and annotation.</title>
        <authorList>
            <consortium name="The Broad Institute Genomics Platform"/>
            <consortium name="The Broad Institute Genome Sequencing Center for Infectious Disease"/>
            <person name="Wu L."/>
            <person name="Ma J."/>
        </authorList>
    </citation>
    <scope>NUCLEOTIDE SEQUENCE [LARGE SCALE GENOMIC DNA]</scope>
    <source>
        <strain evidence="8 9">JCM 11136</strain>
    </source>
</reference>
<feature type="region of interest" description="Disordered" evidence="5">
    <location>
        <begin position="1"/>
        <end position="26"/>
    </location>
</feature>
<feature type="transmembrane region" description="Helical" evidence="6">
    <location>
        <begin position="391"/>
        <end position="415"/>
    </location>
</feature>
<protein>
    <submittedName>
        <fullName evidence="8">MFS transporter</fullName>
    </submittedName>
</protein>
<feature type="transmembrane region" description="Helical" evidence="6">
    <location>
        <begin position="131"/>
        <end position="153"/>
    </location>
</feature>
<evidence type="ECO:0000256" key="4">
    <source>
        <dbReference type="ARBA" id="ARBA00023136"/>
    </source>
</evidence>
<sequence>MTVTAVPARGPGARQGVQQRQGSGAHRRLATARTGVLVVLGCGTMALVMGDTMAGTLVVPLLAADPLGAGVPLVDLQWVASASAIAYAALLVTAGRLADLAGRRRVLLFGLLAFALGGATTIMATDLPLLFAGRAVQGAGAGAMVPASLALLLAHLPAERRAPAIGAWSAASGLGGILLHGGGGFLAEAWGWRLPFAPAAVGGAVLVLVALSAPADPRTRRLPGERRSPDPVGTLALLGGLAGLVLALTKGQQWGWTSPALLGLAAFALFLLVLSVSRSVRHPVPAVDLGLWRRPSFALAGLIALMYGVVSLSLLATAPFLLRQWGLPMPLVGLALAPLSVGVLVSSLVAGPIVRRRGARPVIYLGVLVVAASAVWILHSGLRAEPYLELWFAACTIMGLGLGAISTGASAAAALSAGTERYASAVGASMTARQIGGAVGVATGILLIQHPPLGGPVPGHASTFAFMVAGVVVAGVLALFIAPPPKRRPAATVVTAMPLAAPVPDPPQQPQPLLHAILASAGDLVVTIDTLLGTQPGTAADKEKTHAR</sequence>
<feature type="transmembrane region" description="Helical" evidence="6">
    <location>
        <begin position="192"/>
        <end position="211"/>
    </location>
</feature>
<keyword evidence="2 6" id="KW-0812">Transmembrane</keyword>
<evidence type="ECO:0000256" key="1">
    <source>
        <dbReference type="ARBA" id="ARBA00004651"/>
    </source>
</evidence>
<dbReference type="InterPro" id="IPR036259">
    <property type="entry name" value="MFS_trans_sf"/>
</dbReference>
<dbReference type="SUPFAM" id="SSF103473">
    <property type="entry name" value="MFS general substrate transporter"/>
    <property type="match status" value="2"/>
</dbReference>